<dbReference type="GO" id="GO:0000981">
    <property type="term" value="F:DNA-binding transcription factor activity, RNA polymerase II-specific"/>
    <property type="evidence" value="ECO:0007669"/>
    <property type="project" value="InterPro"/>
</dbReference>
<dbReference type="OrthoDB" id="309640at2759"/>
<evidence type="ECO:0000256" key="3">
    <source>
        <dbReference type="ARBA" id="ARBA00023015"/>
    </source>
</evidence>
<feature type="compositionally biased region" description="Polar residues" evidence="6">
    <location>
        <begin position="573"/>
        <end position="589"/>
    </location>
</feature>
<feature type="region of interest" description="Disordered" evidence="6">
    <location>
        <begin position="545"/>
        <end position="663"/>
    </location>
</feature>
<keyword evidence="8" id="KW-1185">Reference proteome</keyword>
<feature type="compositionally biased region" description="Basic and acidic residues" evidence="6">
    <location>
        <begin position="26"/>
        <end position="39"/>
    </location>
</feature>
<feature type="compositionally biased region" description="Polar residues" evidence="6">
    <location>
        <begin position="59"/>
        <end position="78"/>
    </location>
</feature>
<dbReference type="Proteomes" id="UP000824998">
    <property type="component" value="Unassembled WGS sequence"/>
</dbReference>
<evidence type="ECO:0000313" key="8">
    <source>
        <dbReference type="Proteomes" id="UP000824998"/>
    </source>
</evidence>
<dbReference type="PANTHER" id="PTHR47338:SF11">
    <property type="entry name" value="ZN(II)2CYS6 TRANSCRIPTION FACTOR (EUROFUNG)"/>
    <property type="match status" value="1"/>
</dbReference>
<gene>
    <name evidence="7" type="ORF">BJ875DRAFT_481590</name>
</gene>
<evidence type="ECO:0000256" key="1">
    <source>
        <dbReference type="ARBA" id="ARBA00004123"/>
    </source>
</evidence>
<keyword evidence="2" id="KW-0479">Metal-binding</keyword>
<evidence type="ECO:0000256" key="4">
    <source>
        <dbReference type="ARBA" id="ARBA00023163"/>
    </source>
</evidence>
<evidence type="ECO:0000313" key="7">
    <source>
        <dbReference type="EMBL" id="KAG9237163.1"/>
    </source>
</evidence>
<proteinExistence type="predicted"/>
<dbReference type="InterPro" id="IPR050815">
    <property type="entry name" value="TF_fung"/>
</dbReference>
<dbReference type="AlphaFoldDB" id="A0A9P8C7U3"/>
<name>A0A9P8C7U3_9HELO</name>
<feature type="compositionally biased region" description="Polar residues" evidence="6">
    <location>
        <begin position="41"/>
        <end position="52"/>
    </location>
</feature>
<dbReference type="PANTHER" id="PTHR47338">
    <property type="entry name" value="ZN(II)2CYS6 TRANSCRIPTION FACTOR (EUROFUNG)-RELATED"/>
    <property type="match status" value="1"/>
</dbReference>
<keyword evidence="4" id="KW-0804">Transcription</keyword>
<protein>
    <recommendedName>
        <fullName evidence="9">Transcription factor domain-containing protein</fullName>
    </recommendedName>
</protein>
<comment type="subcellular location">
    <subcellularLocation>
        <location evidence="1">Nucleus</location>
    </subcellularLocation>
</comment>
<accession>A0A9P8C7U3</accession>
<evidence type="ECO:0000256" key="2">
    <source>
        <dbReference type="ARBA" id="ARBA00022723"/>
    </source>
</evidence>
<dbReference type="GO" id="GO:0005634">
    <property type="term" value="C:nucleus"/>
    <property type="evidence" value="ECO:0007669"/>
    <property type="project" value="UniProtKB-SubCell"/>
</dbReference>
<evidence type="ECO:0000256" key="5">
    <source>
        <dbReference type="ARBA" id="ARBA00023242"/>
    </source>
</evidence>
<organism evidence="7 8">
    <name type="scientific">Amylocarpus encephaloides</name>
    <dbReference type="NCBI Taxonomy" id="45428"/>
    <lineage>
        <taxon>Eukaryota</taxon>
        <taxon>Fungi</taxon>
        <taxon>Dikarya</taxon>
        <taxon>Ascomycota</taxon>
        <taxon>Pezizomycotina</taxon>
        <taxon>Leotiomycetes</taxon>
        <taxon>Helotiales</taxon>
        <taxon>Helotiales incertae sedis</taxon>
        <taxon>Amylocarpus</taxon>
    </lineage>
</organism>
<evidence type="ECO:0000256" key="6">
    <source>
        <dbReference type="SAM" id="MobiDB-lite"/>
    </source>
</evidence>
<dbReference type="CDD" id="cd12148">
    <property type="entry name" value="fungal_TF_MHR"/>
    <property type="match status" value="1"/>
</dbReference>
<reference evidence="7" key="1">
    <citation type="journal article" date="2021" name="IMA Fungus">
        <title>Genomic characterization of three marine fungi, including Emericellopsis atlantica sp. nov. with signatures of a generalist lifestyle and marine biomass degradation.</title>
        <authorList>
            <person name="Hagestad O.C."/>
            <person name="Hou L."/>
            <person name="Andersen J.H."/>
            <person name="Hansen E.H."/>
            <person name="Altermark B."/>
            <person name="Li C."/>
            <person name="Kuhnert E."/>
            <person name="Cox R.J."/>
            <person name="Crous P.W."/>
            <person name="Spatafora J.W."/>
            <person name="Lail K."/>
            <person name="Amirebrahimi M."/>
            <person name="Lipzen A."/>
            <person name="Pangilinan J."/>
            <person name="Andreopoulos W."/>
            <person name="Hayes R.D."/>
            <person name="Ng V."/>
            <person name="Grigoriev I.V."/>
            <person name="Jackson S.A."/>
            <person name="Sutton T.D.S."/>
            <person name="Dobson A.D.W."/>
            <person name="Rama T."/>
        </authorList>
    </citation>
    <scope>NUCLEOTIDE SEQUENCE</scope>
    <source>
        <strain evidence="7">TRa018bII</strain>
    </source>
</reference>
<evidence type="ECO:0008006" key="9">
    <source>
        <dbReference type="Google" id="ProtNLM"/>
    </source>
</evidence>
<dbReference type="GO" id="GO:0046872">
    <property type="term" value="F:metal ion binding"/>
    <property type="evidence" value="ECO:0007669"/>
    <property type="project" value="UniProtKB-KW"/>
</dbReference>
<keyword evidence="3" id="KW-0805">Transcription regulation</keyword>
<comment type="caution">
    <text evidence="7">The sequence shown here is derived from an EMBL/GenBank/DDBJ whole genome shotgun (WGS) entry which is preliminary data.</text>
</comment>
<feature type="region of interest" description="Disordered" evidence="6">
    <location>
        <begin position="17"/>
        <end position="78"/>
    </location>
</feature>
<sequence length="743" mass="82283">MACDYPPPPDRKLLAAQRWQNAKARARAEAAKTDAKETKTSPTATQGVTTRSDPPIRRASTTSKVQNMSRSSHGTPQSRVLDNELRIMSPPTTQMTTYPNAEVADFLIDLFFSHQIAGDLLFHKKSFKRDLGEKKIPDFVLLSVFAAATIYLRRPNSPRRRELPEDLLEVGDSTLSARELCEQGRVWAEIGTQRVLAQCDVWRIETIQALANFQLYWFSVGEVARTYLHNKIAYLTAQNLKLDAEQPPSTMDDASRMQAEINRRTYWVAWLQEFVTASTPKEERPPWTKVVGLLFPCDADEFENETPRPMHRFNEKGLVESIAPGTPGGNMSTFGAMFLSLSLWTDVRRFETSLGDMNDENVSELISTFLNLDSKLSVALDRLGPNFRQTSSASFASSEVDASKIFFIHSLHRLCALSLHASLVPVFSNISPSTLVPKKLVHLSAEEVVKHAALTLDMATAFMNTNPDVSRLPSAAAYSMFVAVTLHFKSLVAQRKLHASSMGRFKAALYIIDILGDYWATSNGLWTKLSTLFSEAGFDITALVDSPSLSEAPPPDDQPPDIERIVSSKDPPQASTSFSEFAPYPNNQNLSRRPPPLSSISNLGSRIDSPPSKSPRIQNILSETPRGSRGSAAGGNPLATTISREGPPSHFQPPQPSAQQPPAWAHFHTPNLDASLPHGYPRCTPTPGPQFSAPSQMQALGNDMEIDPMNSWWDQQYDASLFEGNMGERFDGRMMDGSGYSTY</sequence>
<keyword evidence="5" id="KW-0539">Nucleus</keyword>
<dbReference type="EMBL" id="MU251392">
    <property type="protein sequence ID" value="KAG9237163.1"/>
    <property type="molecule type" value="Genomic_DNA"/>
</dbReference>